<evidence type="ECO:0000313" key="5">
    <source>
        <dbReference type="EMBL" id="HIX20687.1"/>
    </source>
</evidence>
<comment type="caution">
    <text evidence="5">The sequence shown here is derived from an EMBL/GenBank/DDBJ whole genome shotgun (WGS) entry which is preliminary data.</text>
</comment>
<dbReference type="NCBIfam" id="NF006579">
    <property type="entry name" value="PRK09104.1"/>
    <property type="match status" value="1"/>
</dbReference>
<dbReference type="InterPro" id="IPR051458">
    <property type="entry name" value="Cyt/Met_Dipeptidase"/>
</dbReference>
<evidence type="ECO:0000256" key="3">
    <source>
        <dbReference type="ARBA" id="ARBA00022801"/>
    </source>
</evidence>
<dbReference type="GO" id="GO:0016805">
    <property type="term" value="F:dipeptidase activity"/>
    <property type="evidence" value="ECO:0007669"/>
    <property type="project" value="UniProtKB-KW"/>
</dbReference>
<dbReference type="GO" id="GO:0006508">
    <property type="term" value="P:proteolysis"/>
    <property type="evidence" value="ECO:0007669"/>
    <property type="project" value="UniProtKB-KW"/>
</dbReference>
<organism evidence="5 6">
    <name type="scientific">Candidatus Akkermansia intestinigallinarum</name>
    <dbReference type="NCBI Taxonomy" id="2838431"/>
    <lineage>
        <taxon>Bacteria</taxon>
        <taxon>Pseudomonadati</taxon>
        <taxon>Verrucomicrobiota</taxon>
        <taxon>Verrucomicrobiia</taxon>
        <taxon>Verrucomicrobiales</taxon>
        <taxon>Akkermansiaceae</taxon>
        <taxon>Akkermansia</taxon>
    </lineage>
</organism>
<evidence type="ECO:0000259" key="4">
    <source>
        <dbReference type="Pfam" id="PF07687"/>
    </source>
</evidence>
<dbReference type="EC" id="3.4.13.-" evidence="5"/>
<dbReference type="Pfam" id="PF07687">
    <property type="entry name" value="M20_dimer"/>
    <property type="match status" value="1"/>
</dbReference>
<proteinExistence type="predicted"/>
<dbReference type="SUPFAM" id="SSF53187">
    <property type="entry name" value="Zn-dependent exopeptidases"/>
    <property type="match status" value="1"/>
</dbReference>
<dbReference type="Pfam" id="PF01546">
    <property type="entry name" value="Peptidase_M20"/>
    <property type="match status" value="1"/>
</dbReference>
<keyword evidence="3 5" id="KW-0378">Hydrolase</keyword>
<sequence length="464" mass="50829">MPGFGLASPTERVYHRPMSHLDDLFAFLRIPSVSVLPEHAADVEHCADFLVAKLSSLGFEARRELTDIHPIVIAHSPKLEGKPTVLIYGHYDVMPVDPLNMWESDPFTPTVRDGRVYARGASDDKGEIMAMIRGAQRVIEEDGALPLNVTFLLEGEEERGSESLFAFIRRPEIVQELACDIIVVSDTGMAAPDVPSFSYGLKGLCCFELEISAPAMDLHSGIFGGAVANPITTLCEMIASTHDADNRITVEGFYDGVSGIEDWERESWKRVPGMSDAELAELTGVPQLRTETGYSGAECVYARPTFELNGISGGYEGEGSKTVIPTKAVAKMSCRLVPGQNPDRILDLVEAHFRKVCPPSVRMKFTRQHGGEPYLSDPHSDYGKAAQVALESTFGNPPVLVREGGSIPIVAEISKRLGRDALFLGLDLPDARIHSPNENMRLDIFEKGISMAATMLRLMSEVRR</sequence>
<accession>A0A9D1VCJ1</accession>
<keyword evidence="1" id="KW-0645">Protease</keyword>
<dbReference type="Gene3D" id="3.40.630.10">
    <property type="entry name" value="Zn peptidases"/>
    <property type="match status" value="1"/>
</dbReference>
<evidence type="ECO:0000256" key="2">
    <source>
        <dbReference type="ARBA" id="ARBA00022723"/>
    </source>
</evidence>
<keyword evidence="5" id="KW-0224">Dipeptidase</keyword>
<dbReference type="AlphaFoldDB" id="A0A9D1VCJ1"/>
<reference evidence="5" key="1">
    <citation type="journal article" date="2021" name="PeerJ">
        <title>Extensive microbial diversity within the chicken gut microbiome revealed by metagenomics and culture.</title>
        <authorList>
            <person name="Gilroy R."/>
            <person name="Ravi A."/>
            <person name="Getino M."/>
            <person name="Pursley I."/>
            <person name="Horton D.L."/>
            <person name="Alikhan N.F."/>
            <person name="Baker D."/>
            <person name="Gharbi K."/>
            <person name="Hall N."/>
            <person name="Watson M."/>
            <person name="Adriaenssens E.M."/>
            <person name="Foster-Nyarko E."/>
            <person name="Jarju S."/>
            <person name="Secka A."/>
            <person name="Antonio M."/>
            <person name="Oren A."/>
            <person name="Chaudhuri R.R."/>
            <person name="La Ragione R."/>
            <person name="Hildebrand F."/>
            <person name="Pallen M.J."/>
        </authorList>
    </citation>
    <scope>NUCLEOTIDE SEQUENCE</scope>
    <source>
        <strain evidence="5">14975</strain>
    </source>
</reference>
<dbReference type="Proteomes" id="UP000823964">
    <property type="component" value="Unassembled WGS sequence"/>
</dbReference>
<dbReference type="EMBL" id="DXFQ01000168">
    <property type="protein sequence ID" value="HIX20687.1"/>
    <property type="molecule type" value="Genomic_DNA"/>
</dbReference>
<dbReference type="InterPro" id="IPR011650">
    <property type="entry name" value="Peptidase_M20_dimer"/>
</dbReference>
<feature type="domain" description="Peptidase M20 dimerisation" evidence="4">
    <location>
        <begin position="199"/>
        <end position="359"/>
    </location>
</feature>
<protein>
    <submittedName>
        <fullName evidence="5">Dipeptidase</fullName>
        <ecNumber evidence="5">3.4.13.-</ecNumber>
    </submittedName>
</protein>
<gene>
    <name evidence="5" type="ORF">H9862_08825</name>
</gene>
<keyword evidence="2" id="KW-0479">Metal-binding</keyword>
<dbReference type="NCBIfam" id="NF006053">
    <property type="entry name" value="PRK08201.1"/>
    <property type="match status" value="1"/>
</dbReference>
<reference evidence="5" key="2">
    <citation type="submission" date="2021-04" db="EMBL/GenBank/DDBJ databases">
        <authorList>
            <person name="Gilroy R."/>
        </authorList>
    </citation>
    <scope>NUCLEOTIDE SEQUENCE</scope>
    <source>
        <strain evidence="5">14975</strain>
    </source>
</reference>
<name>A0A9D1VCJ1_9BACT</name>
<dbReference type="InterPro" id="IPR002933">
    <property type="entry name" value="Peptidase_M20"/>
</dbReference>
<dbReference type="GO" id="GO:0046872">
    <property type="term" value="F:metal ion binding"/>
    <property type="evidence" value="ECO:0007669"/>
    <property type="project" value="UniProtKB-KW"/>
</dbReference>
<dbReference type="Gene3D" id="3.30.70.360">
    <property type="match status" value="1"/>
</dbReference>
<evidence type="ECO:0000313" key="6">
    <source>
        <dbReference type="Proteomes" id="UP000823964"/>
    </source>
</evidence>
<dbReference type="NCBIfam" id="NF005914">
    <property type="entry name" value="PRK07907.1"/>
    <property type="match status" value="1"/>
</dbReference>
<dbReference type="PANTHER" id="PTHR43270:SF12">
    <property type="entry name" value="SUCCINYL-DIAMINOPIMELATE DESUCCINYLASE"/>
    <property type="match status" value="1"/>
</dbReference>
<evidence type="ECO:0000256" key="1">
    <source>
        <dbReference type="ARBA" id="ARBA00022670"/>
    </source>
</evidence>
<dbReference type="PANTHER" id="PTHR43270">
    <property type="entry name" value="BETA-ALA-HIS DIPEPTIDASE"/>
    <property type="match status" value="1"/>
</dbReference>